<evidence type="ECO:0000256" key="4">
    <source>
        <dbReference type="ARBA" id="ARBA00023163"/>
    </source>
</evidence>
<dbReference type="PANTHER" id="PTHR31920:SF147">
    <property type="entry name" value="TF-B3 DOMAIN-CONTAINING PROTEIN"/>
    <property type="match status" value="1"/>
</dbReference>
<evidence type="ECO:0000259" key="7">
    <source>
        <dbReference type="PROSITE" id="PS50863"/>
    </source>
</evidence>
<evidence type="ECO:0000313" key="9">
    <source>
        <dbReference type="Proteomes" id="UP001159364"/>
    </source>
</evidence>
<name>A0AAV8TKQ0_9ROSI</name>
<feature type="region of interest" description="Disordered" evidence="6">
    <location>
        <begin position="148"/>
        <end position="224"/>
    </location>
</feature>
<gene>
    <name evidence="8" type="ORF">K2173_001140</name>
</gene>
<dbReference type="InterPro" id="IPR003340">
    <property type="entry name" value="B3_DNA-bd"/>
</dbReference>
<evidence type="ECO:0000256" key="1">
    <source>
        <dbReference type="ARBA" id="ARBA00004123"/>
    </source>
</evidence>
<evidence type="ECO:0000256" key="3">
    <source>
        <dbReference type="ARBA" id="ARBA00023125"/>
    </source>
</evidence>
<dbReference type="SUPFAM" id="SSF101936">
    <property type="entry name" value="DNA-binding pseudobarrel domain"/>
    <property type="match status" value="2"/>
</dbReference>
<keyword evidence="5" id="KW-0539">Nucleus</keyword>
<feature type="compositionally biased region" description="Basic and acidic residues" evidence="6">
    <location>
        <begin position="162"/>
        <end position="185"/>
    </location>
</feature>
<comment type="subcellular location">
    <subcellularLocation>
        <location evidence="1">Nucleus</location>
    </subcellularLocation>
</comment>
<feature type="domain" description="TF-B3" evidence="7">
    <location>
        <begin position="27"/>
        <end position="120"/>
    </location>
</feature>
<keyword evidence="4" id="KW-0804">Transcription</keyword>
<evidence type="ECO:0000313" key="8">
    <source>
        <dbReference type="EMBL" id="KAJ8766620.1"/>
    </source>
</evidence>
<evidence type="ECO:0000256" key="6">
    <source>
        <dbReference type="SAM" id="MobiDB-lite"/>
    </source>
</evidence>
<dbReference type="InterPro" id="IPR015300">
    <property type="entry name" value="DNA-bd_pseudobarrel_sf"/>
</dbReference>
<keyword evidence="9" id="KW-1185">Reference proteome</keyword>
<dbReference type="SMART" id="SM01019">
    <property type="entry name" value="B3"/>
    <property type="match status" value="2"/>
</dbReference>
<accession>A0AAV8TKQ0</accession>
<dbReference type="Gene3D" id="2.40.330.10">
    <property type="entry name" value="DNA-binding pseudobarrel domain"/>
    <property type="match status" value="2"/>
</dbReference>
<feature type="domain" description="TF-B3" evidence="7">
    <location>
        <begin position="299"/>
        <end position="394"/>
    </location>
</feature>
<dbReference type="InterPro" id="IPR050655">
    <property type="entry name" value="Plant_B3_domain"/>
</dbReference>
<dbReference type="GO" id="GO:0003677">
    <property type="term" value="F:DNA binding"/>
    <property type="evidence" value="ECO:0007669"/>
    <property type="project" value="UniProtKB-KW"/>
</dbReference>
<reference evidence="8 9" key="1">
    <citation type="submission" date="2021-09" db="EMBL/GenBank/DDBJ databases">
        <title>Genomic insights and catalytic innovation underlie evolution of tropane alkaloids biosynthesis.</title>
        <authorList>
            <person name="Wang Y.-J."/>
            <person name="Tian T."/>
            <person name="Huang J.-P."/>
            <person name="Huang S.-X."/>
        </authorList>
    </citation>
    <scope>NUCLEOTIDE SEQUENCE [LARGE SCALE GENOMIC DNA]</scope>
    <source>
        <strain evidence="8">KIB-2018</strain>
        <tissue evidence="8">Leaf</tissue>
    </source>
</reference>
<evidence type="ECO:0000256" key="5">
    <source>
        <dbReference type="ARBA" id="ARBA00023242"/>
    </source>
</evidence>
<organism evidence="8 9">
    <name type="scientific">Erythroxylum novogranatense</name>
    <dbReference type="NCBI Taxonomy" id="1862640"/>
    <lineage>
        <taxon>Eukaryota</taxon>
        <taxon>Viridiplantae</taxon>
        <taxon>Streptophyta</taxon>
        <taxon>Embryophyta</taxon>
        <taxon>Tracheophyta</taxon>
        <taxon>Spermatophyta</taxon>
        <taxon>Magnoliopsida</taxon>
        <taxon>eudicotyledons</taxon>
        <taxon>Gunneridae</taxon>
        <taxon>Pentapetalae</taxon>
        <taxon>rosids</taxon>
        <taxon>fabids</taxon>
        <taxon>Malpighiales</taxon>
        <taxon>Erythroxylaceae</taxon>
        <taxon>Erythroxylum</taxon>
    </lineage>
</organism>
<dbReference type="EMBL" id="JAIWQS010000004">
    <property type="protein sequence ID" value="KAJ8766620.1"/>
    <property type="molecule type" value="Genomic_DNA"/>
</dbReference>
<dbReference type="PANTHER" id="PTHR31920">
    <property type="entry name" value="B3 DOMAIN-CONTAINING"/>
    <property type="match status" value="1"/>
</dbReference>
<evidence type="ECO:0000256" key="2">
    <source>
        <dbReference type="ARBA" id="ARBA00023015"/>
    </source>
</evidence>
<protein>
    <recommendedName>
        <fullName evidence="7">TF-B3 domain-containing protein</fullName>
    </recommendedName>
</protein>
<keyword evidence="3" id="KW-0238">DNA-binding</keyword>
<dbReference type="CDD" id="cd10017">
    <property type="entry name" value="B3_DNA"/>
    <property type="match status" value="2"/>
</dbReference>
<dbReference type="Pfam" id="PF02362">
    <property type="entry name" value="B3"/>
    <property type="match status" value="2"/>
</dbReference>
<proteinExistence type="predicted"/>
<sequence length="397" mass="45359">MAPKRDVGARKSHRRRSPSPAARPLLHFFKIIFSDTLDERKMRIPAKFGKKFRNELSDLATLILPNGRTWQVELTRSHNQIWFDAGWHKFVEHNSIGCRFLLVFTYRGSSNFDVLIFDTTACEIQYPCGKTHCINDEDETEDMELVEVSGRKIPSPRSFSCKSRDFDDSASKGESSKRHTEEDHGSILNKLQTNDASMEIPHGTDVGNCLRSKRSKMESPDEVGDYNASELRRVNLDKHELLNPYGSPVSEIRDGKAAETIPDITDVANEMFTSGLTRASQESERAIHAARMFKPKNPSFMTALRPYNFYNHIVHVPGEFAKRYMAEILDYIKLHVPDGRQWPVRVNRKKSGGLTLGRGWNEFFRENDLKIGDVCVFEIMKKNSGMKVSIFPAVQDN</sequence>
<comment type="caution">
    <text evidence="8">The sequence shown here is derived from an EMBL/GenBank/DDBJ whole genome shotgun (WGS) entry which is preliminary data.</text>
</comment>
<dbReference type="PROSITE" id="PS50863">
    <property type="entry name" value="B3"/>
    <property type="match status" value="2"/>
</dbReference>
<feature type="region of interest" description="Disordered" evidence="6">
    <location>
        <begin position="1"/>
        <end position="20"/>
    </location>
</feature>
<dbReference type="AlphaFoldDB" id="A0AAV8TKQ0"/>
<keyword evidence="2" id="KW-0805">Transcription regulation</keyword>
<dbReference type="GO" id="GO:0005634">
    <property type="term" value="C:nucleus"/>
    <property type="evidence" value="ECO:0007669"/>
    <property type="project" value="UniProtKB-SubCell"/>
</dbReference>
<dbReference type="Proteomes" id="UP001159364">
    <property type="component" value="Linkage Group LG04"/>
</dbReference>